<dbReference type="PROSITE" id="PS50126">
    <property type="entry name" value="S1"/>
    <property type="match status" value="1"/>
</dbReference>
<dbReference type="SMART" id="SM00316">
    <property type="entry name" value="S1"/>
    <property type="match status" value="1"/>
</dbReference>
<dbReference type="InterPro" id="IPR012340">
    <property type="entry name" value="NA-bd_OB-fold"/>
</dbReference>
<dbReference type="GO" id="GO:0003729">
    <property type="term" value="F:mRNA binding"/>
    <property type="evidence" value="ECO:0007669"/>
    <property type="project" value="TreeGrafter"/>
</dbReference>
<name>A0A1W1XWK6_9CLOT</name>
<dbReference type="GO" id="GO:0006412">
    <property type="term" value="P:translation"/>
    <property type="evidence" value="ECO:0007669"/>
    <property type="project" value="TreeGrafter"/>
</dbReference>
<dbReference type="STRING" id="1121291.SAMN02745134_03466"/>
<dbReference type="InterPro" id="IPR003029">
    <property type="entry name" value="S1_domain"/>
</dbReference>
<dbReference type="RefSeq" id="WP_084117467.1">
    <property type="nucleotide sequence ID" value="NZ_FWXH01000024.1"/>
</dbReference>
<dbReference type="AlphaFoldDB" id="A0A1W1XWK6"/>
<evidence type="ECO:0000256" key="1">
    <source>
        <dbReference type="SAM" id="MobiDB-lite"/>
    </source>
</evidence>
<evidence type="ECO:0000313" key="4">
    <source>
        <dbReference type="Proteomes" id="UP000192468"/>
    </source>
</evidence>
<feature type="compositionally biased region" description="Low complexity" evidence="1">
    <location>
        <begin position="92"/>
        <end position="102"/>
    </location>
</feature>
<reference evidence="3 4" key="1">
    <citation type="submission" date="2017-04" db="EMBL/GenBank/DDBJ databases">
        <authorList>
            <person name="Afonso C.L."/>
            <person name="Miller P.J."/>
            <person name="Scott M.A."/>
            <person name="Spackman E."/>
            <person name="Goraichik I."/>
            <person name="Dimitrov K.M."/>
            <person name="Suarez D.L."/>
            <person name="Swayne D.E."/>
        </authorList>
    </citation>
    <scope>NUCLEOTIDE SEQUENCE [LARGE SCALE GENOMIC DNA]</scope>
    <source>
        <strain evidence="3 4">DSM 12555</strain>
    </source>
</reference>
<proteinExistence type="predicted"/>
<dbReference type="GO" id="GO:0003735">
    <property type="term" value="F:structural constituent of ribosome"/>
    <property type="evidence" value="ECO:0007669"/>
    <property type="project" value="TreeGrafter"/>
</dbReference>
<protein>
    <submittedName>
        <fullName evidence="3">S1 RNA binding domain protein</fullName>
    </submittedName>
</protein>
<keyword evidence="4" id="KW-1185">Reference proteome</keyword>
<dbReference type="GO" id="GO:0005737">
    <property type="term" value="C:cytoplasm"/>
    <property type="evidence" value="ECO:0007669"/>
    <property type="project" value="UniProtKB-ARBA"/>
</dbReference>
<feature type="domain" description="S1 motif" evidence="2">
    <location>
        <begin position="6"/>
        <end position="73"/>
    </location>
</feature>
<feature type="compositionally biased region" description="Basic and acidic residues" evidence="1">
    <location>
        <begin position="122"/>
        <end position="133"/>
    </location>
</feature>
<dbReference type="FunFam" id="2.40.50.140:FF:000051">
    <property type="entry name" value="RNA-binding transcriptional accessory protein"/>
    <property type="match status" value="1"/>
</dbReference>
<sequence length="142" mass="15857">MTLKAGTILEGTVINITNFGAFVDVEGKTGLVHISEVADTFVKDIKDYLKEQDKVKVKVLAVDDGGKISLSIKQASIPQKSSKPIDIDWTKNTKTKQQQQQQGGADFEDRLSKFLKDSEERFQDLKRHQEAKGHGGYRKGSY</sequence>
<dbReference type="InterPro" id="IPR050437">
    <property type="entry name" value="Ribos_protein_bS1-like"/>
</dbReference>
<gene>
    <name evidence="3" type="ORF">SAMN02745134_03466</name>
</gene>
<feature type="region of interest" description="Disordered" evidence="1">
    <location>
        <begin position="122"/>
        <end position="142"/>
    </location>
</feature>
<dbReference type="Pfam" id="PF00575">
    <property type="entry name" value="S1"/>
    <property type="match status" value="1"/>
</dbReference>
<dbReference type="NCBIfam" id="NF004473">
    <property type="entry name" value="PRK05807.1"/>
    <property type="match status" value="1"/>
</dbReference>
<dbReference type="EMBL" id="FWXH01000024">
    <property type="protein sequence ID" value="SMC28323.1"/>
    <property type="molecule type" value="Genomic_DNA"/>
</dbReference>
<dbReference type="Proteomes" id="UP000192468">
    <property type="component" value="Unassembled WGS sequence"/>
</dbReference>
<organism evidence="3 4">
    <name type="scientific">Clostridium acidisoli DSM 12555</name>
    <dbReference type="NCBI Taxonomy" id="1121291"/>
    <lineage>
        <taxon>Bacteria</taxon>
        <taxon>Bacillati</taxon>
        <taxon>Bacillota</taxon>
        <taxon>Clostridia</taxon>
        <taxon>Eubacteriales</taxon>
        <taxon>Clostridiaceae</taxon>
        <taxon>Clostridium</taxon>
    </lineage>
</organism>
<dbReference type="OrthoDB" id="9810507at2"/>
<dbReference type="Gene3D" id="2.40.50.140">
    <property type="entry name" value="Nucleic acid-binding proteins"/>
    <property type="match status" value="1"/>
</dbReference>
<feature type="region of interest" description="Disordered" evidence="1">
    <location>
        <begin position="79"/>
        <end position="110"/>
    </location>
</feature>
<evidence type="ECO:0000259" key="2">
    <source>
        <dbReference type="PROSITE" id="PS50126"/>
    </source>
</evidence>
<dbReference type="PANTHER" id="PTHR10724">
    <property type="entry name" value="30S RIBOSOMAL PROTEIN S1"/>
    <property type="match status" value="1"/>
</dbReference>
<evidence type="ECO:0000313" key="3">
    <source>
        <dbReference type="EMBL" id="SMC28323.1"/>
    </source>
</evidence>
<accession>A0A1W1XWK6</accession>
<dbReference type="SUPFAM" id="SSF50249">
    <property type="entry name" value="Nucleic acid-binding proteins"/>
    <property type="match status" value="1"/>
</dbReference>